<gene>
    <name evidence="3" type="ORF">NC998_27280</name>
</gene>
<dbReference type="InterPro" id="IPR050807">
    <property type="entry name" value="TransReg_Diox_bact_type"/>
</dbReference>
<dbReference type="PANTHER" id="PTHR46797">
    <property type="entry name" value="HTH-TYPE TRANSCRIPTIONAL REGULATOR"/>
    <property type="match status" value="1"/>
</dbReference>
<dbReference type="PROSITE" id="PS50943">
    <property type="entry name" value="HTH_CROC1"/>
    <property type="match status" value="1"/>
</dbReference>
<keyword evidence="4" id="KW-1185">Reference proteome</keyword>
<sequence length="121" mass="13792">MSITEYVGGRIREIRKMKGLSQEALAQAMGTTANTISRWETATYRPTIDDLERLSRFFEITITDFFPPEEEPDNVQITALLRAAKQLSPDDLEELRNYAEFRKARGLYRGTSKASGSSRKI</sequence>
<protein>
    <submittedName>
        <fullName evidence="3">Helix-turn-helix domain-containing protein</fullName>
    </submittedName>
</protein>
<organism evidence="3 4">
    <name type="scientific">Trichocoleus desertorum GB2-A4</name>
    <dbReference type="NCBI Taxonomy" id="2933944"/>
    <lineage>
        <taxon>Bacteria</taxon>
        <taxon>Bacillati</taxon>
        <taxon>Cyanobacteriota</taxon>
        <taxon>Cyanophyceae</taxon>
        <taxon>Leptolyngbyales</taxon>
        <taxon>Trichocoleusaceae</taxon>
        <taxon>Trichocoleus</taxon>
    </lineage>
</organism>
<dbReference type="EMBL" id="JAMPKM010000045">
    <property type="protein sequence ID" value="MEP0820794.1"/>
    <property type="molecule type" value="Genomic_DNA"/>
</dbReference>
<accession>A0ABV0JG75</accession>
<keyword evidence="1" id="KW-0238">DNA-binding</keyword>
<reference evidence="3 4" key="1">
    <citation type="submission" date="2022-04" db="EMBL/GenBank/DDBJ databases">
        <title>Positive selection, recombination, and allopatry shape intraspecific diversity of widespread and dominant cyanobacteria.</title>
        <authorList>
            <person name="Wei J."/>
            <person name="Shu W."/>
            <person name="Hu C."/>
        </authorList>
    </citation>
    <scope>NUCLEOTIDE SEQUENCE [LARGE SCALE GENOMIC DNA]</scope>
    <source>
        <strain evidence="3 4">GB2-A4</strain>
    </source>
</reference>
<name>A0ABV0JG75_9CYAN</name>
<dbReference type="Gene3D" id="1.10.260.40">
    <property type="entry name" value="lambda repressor-like DNA-binding domains"/>
    <property type="match status" value="1"/>
</dbReference>
<evidence type="ECO:0000313" key="4">
    <source>
        <dbReference type="Proteomes" id="UP001464891"/>
    </source>
</evidence>
<dbReference type="InterPro" id="IPR001387">
    <property type="entry name" value="Cro/C1-type_HTH"/>
</dbReference>
<dbReference type="Proteomes" id="UP001464891">
    <property type="component" value="Unassembled WGS sequence"/>
</dbReference>
<proteinExistence type="predicted"/>
<dbReference type="PANTHER" id="PTHR46797:SF1">
    <property type="entry name" value="METHYLPHOSPHONATE SYNTHASE"/>
    <property type="match status" value="1"/>
</dbReference>
<dbReference type="CDD" id="cd00093">
    <property type="entry name" value="HTH_XRE"/>
    <property type="match status" value="1"/>
</dbReference>
<comment type="caution">
    <text evidence="3">The sequence shown here is derived from an EMBL/GenBank/DDBJ whole genome shotgun (WGS) entry which is preliminary data.</text>
</comment>
<dbReference type="RefSeq" id="WP_190442784.1">
    <property type="nucleotide sequence ID" value="NZ_JAMPKM010000045.1"/>
</dbReference>
<feature type="domain" description="HTH cro/C1-type" evidence="2">
    <location>
        <begin position="11"/>
        <end position="65"/>
    </location>
</feature>
<dbReference type="SUPFAM" id="SSF47413">
    <property type="entry name" value="lambda repressor-like DNA-binding domains"/>
    <property type="match status" value="1"/>
</dbReference>
<evidence type="ECO:0000256" key="1">
    <source>
        <dbReference type="ARBA" id="ARBA00023125"/>
    </source>
</evidence>
<evidence type="ECO:0000259" key="2">
    <source>
        <dbReference type="PROSITE" id="PS50943"/>
    </source>
</evidence>
<dbReference type="SMART" id="SM00530">
    <property type="entry name" value="HTH_XRE"/>
    <property type="match status" value="1"/>
</dbReference>
<evidence type="ECO:0000313" key="3">
    <source>
        <dbReference type="EMBL" id="MEP0820794.1"/>
    </source>
</evidence>
<dbReference type="InterPro" id="IPR010982">
    <property type="entry name" value="Lambda_DNA-bd_dom_sf"/>
</dbReference>
<dbReference type="Pfam" id="PF01381">
    <property type="entry name" value="HTH_3"/>
    <property type="match status" value="1"/>
</dbReference>